<reference evidence="3" key="2">
    <citation type="submission" date="2015-01" db="EMBL/GenBank/DDBJ databases">
        <title>Evolutionary Origins and Diversification of the Mycorrhizal Mutualists.</title>
        <authorList>
            <consortium name="DOE Joint Genome Institute"/>
            <consortium name="Mycorrhizal Genomics Consortium"/>
            <person name="Kohler A."/>
            <person name="Kuo A."/>
            <person name="Nagy L.G."/>
            <person name="Floudas D."/>
            <person name="Copeland A."/>
            <person name="Barry K.W."/>
            <person name="Cichocki N."/>
            <person name="Veneault-Fourrey C."/>
            <person name="LaButti K."/>
            <person name="Lindquist E.A."/>
            <person name="Lipzen A."/>
            <person name="Lundell T."/>
            <person name="Morin E."/>
            <person name="Murat C."/>
            <person name="Riley R."/>
            <person name="Ohm R."/>
            <person name="Sun H."/>
            <person name="Tunlid A."/>
            <person name="Henrissat B."/>
            <person name="Grigoriev I.V."/>
            <person name="Hibbett D.S."/>
            <person name="Martin F."/>
        </authorList>
    </citation>
    <scope>NUCLEOTIDE SEQUENCE [LARGE SCALE GENOMIC DNA]</scope>
    <source>
        <strain evidence="3">Marx 270</strain>
    </source>
</reference>
<name>A0A0C3PMQ4_PISTI</name>
<proteinExistence type="predicted"/>
<gene>
    <name evidence="2" type="ORF">M404DRAFT_21781</name>
</gene>
<dbReference type="Proteomes" id="UP000054217">
    <property type="component" value="Unassembled WGS sequence"/>
</dbReference>
<feature type="compositionally biased region" description="Basic and acidic residues" evidence="1">
    <location>
        <begin position="53"/>
        <end position="62"/>
    </location>
</feature>
<evidence type="ECO:0000256" key="1">
    <source>
        <dbReference type="SAM" id="MobiDB-lite"/>
    </source>
</evidence>
<dbReference type="HOGENOM" id="CLU_134559_0_0_1"/>
<accession>A0A0C3PMQ4</accession>
<sequence>MSDLRPTMMTDNISEGQIIVNWTQVLDDAIKYDTDNKEEMMKVKRTEWEAKERRVHEEEEKHKAKAGAGGSEAGEVKKEVMDPGLSVSFSWMAIRSVLPACDAINQKALKCQWPRDGKDAKASLKAIMKADKGKKQKANEENTEAGPSKKWVTASVKLIKVLDLCKDLV</sequence>
<feature type="region of interest" description="Disordered" evidence="1">
    <location>
        <begin position="53"/>
        <end position="76"/>
    </location>
</feature>
<evidence type="ECO:0000313" key="3">
    <source>
        <dbReference type="Proteomes" id="UP000054217"/>
    </source>
</evidence>
<reference evidence="2 3" key="1">
    <citation type="submission" date="2014-04" db="EMBL/GenBank/DDBJ databases">
        <authorList>
            <consortium name="DOE Joint Genome Institute"/>
            <person name="Kuo A."/>
            <person name="Kohler A."/>
            <person name="Costa M.D."/>
            <person name="Nagy L.G."/>
            <person name="Floudas D."/>
            <person name="Copeland A."/>
            <person name="Barry K.W."/>
            <person name="Cichocki N."/>
            <person name="Veneault-Fourrey C."/>
            <person name="LaButti K."/>
            <person name="Lindquist E.A."/>
            <person name="Lipzen A."/>
            <person name="Lundell T."/>
            <person name="Morin E."/>
            <person name="Murat C."/>
            <person name="Sun H."/>
            <person name="Tunlid A."/>
            <person name="Henrissat B."/>
            <person name="Grigoriev I.V."/>
            <person name="Hibbett D.S."/>
            <person name="Martin F."/>
            <person name="Nordberg H.P."/>
            <person name="Cantor M.N."/>
            <person name="Hua S.X."/>
        </authorList>
    </citation>
    <scope>NUCLEOTIDE SEQUENCE [LARGE SCALE GENOMIC DNA]</scope>
    <source>
        <strain evidence="2 3">Marx 270</strain>
    </source>
</reference>
<dbReference type="InParanoid" id="A0A0C3PMQ4"/>
<protein>
    <submittedName>
        <fullName evidence="2">Uncharacterized protein</fullName>
    </submittedName>
</protein>
<keyword evidence="3" id="KW-1185">Reference proteome</keyword>
<dbReference type="EMBL" id="KN831953">
    <property type="protein sequence ID" value="KIO10106.1"/>
    <property type="molecule type" value="Genomic_DNA"/>
</dbReference>
<dbReference type="AlphaFoldDB" id="A0A0C3PMQ4"/>
<evidence type="ECO:0000313" key="2">
    <source>
        <dbReference type="EMBL" id="KIO10106.1"/>
    </source>
</evidence>
<organism evidence="2 3">
    <name type="scientific">Pisolithus tinctorius Marx 270</name>
    <dbReference type="NCBI Taxonomy" id="870435"/>
    <lineage>
        <taxon>Eukaryota</taxon>
        <taxon>Fungi</taxon>
        <taxon>Dikarya</taxon>
        <taxon>Basidiomycota</taxon>
        <taxon>Agaricomycotina</taxon>
        <taxon>Agaricomycetes</taxon>
        <taxon>Agaricomycetidae</taxon>
        <taxon>Boletales</taxon>
        <taxon>Sclerodermatineae</taxon>
        <taxon>Pisolithaceae</taxon>
        <taxon>Pisolithus</taxon>
    </lineage>
</organism>